<dbReference type="Proteomes" id="UP000218785">
    <property type="component" value="Chromosome"/>
</dbReference>
<organism evidence="2 3">
    <name type="scientific">Tolypothrix tenuis PCC 7101</name>
    <dbReference type="NCBI Taxonomy" id="231146"/>
    <lineage>
        <taxon>Bacteria</taxon>
        <taxon>Bacillati</taxon>
        <taxon>Cyanobacteriota</taxon>
        <taxon>Cyanophyceae</taxon>
        <taxon>Nostocales</taxon>
        <taxon>Tolypothrichaceae</taxon>
        <taxon>Tolypothrix</taxon>
    </lineage>
</organism>
<dbReference type="AlphaFoldDB" id="A0A1Z4N2Z5"/>
<keyword evidence="3" id="KW-1185">Reference proteome</keyword>
<gene>
    <name evidence="2" type="ORF">NIES37_40380</name>
</gene>
<proteinExistence type="predicted"/>
<dbReference type="KEGG" id="ttq:NIES37_40380"/>
<dbReference type="EMBL" id="AP018248">
    <property type="protein sequence ID" value="BAZ00055.1"/>
    <property type="molecule type" value="Genomic_DNA"/>
</dbReference>
<dbReference type="Pfam" id="PF00004">
    <property type="entry name" value="AAA"/>
    <property type="match status" value="1"/>
</dbReference>
<dbReference type="GO" id="GO:0005524">
    <property type="term" value="F:ATP binding"/>
    <property type="evidence" value="ECO:0007669"/>
    <property type="project" value="InterPro"/>
</dbReference>
<sequence>MSRWFNTAGPCNPDKHYMLSATSRLPDLEVLIEQESYFVVHAPRQTGKTTAMLALAQQLTASGRYTAVMVSAEVGSAFNHDPSAAELAILGSWRDTTSIRLPQDLQPPTWVYEEPGQRIKASLQAWAQVSPRPLVILIDEIDSLQDQTLISVLRQLRDGYPNRPENFPSSVGLIGLRDVRDYKVASGGSETVAVDGFPGISKLLNPKGDRLNTASPFNIKVSSITLRNFYAAEVQELYQQHTQETGQIFSPQATQTAFDLTQGQPWLVNALAKEVVEKLVKDRSITITKEHILQAKEILIARQDTHLDSLAEKLREKRVKNIIEPMLAGLALGDTPADDRQYLIDLGLLRRDPAGGLVISNPIYREVIPRVLVQGTQDSLPHISPSWLAQSGELNTDALLEAFIKFWRQHGEPLLGSAVYHEIAPHLVLMAFLHRVVNGGGTLEREYAIGSDRMDLCLRYRSVTLGIELKVWREKKRDPQTEGIEQLESYLARLGLDFGWLLIFDRRKNALPIEERLSTQVVVTQNQRTITVIRA</sequence>
<dbReference type="SMART" id="SM00382">
    <property type="entry name" value="AAA"/>
    <property type="match status" value="1"/>
</dbReference>
<evidence type="ECO:0000259" key="1">
    <source>
        <dbReference type="SMART" id="SM00382"/>
    </source>
</evidence>
<dbReference type="InterPro" id="IPR003959">
    <property type="entry name" value="ATPase_AAA_core"/>
</dbReference>
<reference evidence="2 3" key="1">
    <citation type="submission" date="2017-06" db="EMBL/GenBank/DDBJ databases">
        <title>Genome sequencing of cyanobaciteial culture collection at National Institute for Environmental Studies (NIES).</title>
        <authorList>
            <person name="Hirose Y."/>
            <person name="Shimura Y."/>
            <person name="Fujisawa T."/>
            <person name="Nakamura Y."/>
            <person name="Kawachi M."/>
        </authorList>
    </citation>
    <scope>NUCLEOTIDE SEQUENCE [LARGE SCALE GENOMIC DNA]</scope>
    <source>
        <strain evidence="2 3">NIES-37</strain>
    </source>
</reference>
<accession>A0A1Z4N2Z5</accession>
<dbReference type="SUPFAM" id="SSF52540">
    <property type="entry name" value="P-loop containing nucleoside triphosphate hydrolases"/>
    <property type="match status" value="1"/>
</dbReference>
<feature type="domain" description="AAA+ ATPase" evidence="1">
    <location>
        <begin position="34"/>
        <end position="327"/>
    </location>
</feature>
<evidence type="ECO:0000313" key="3">
    <source>
        <dbReference type="Proteomes" id="UP000218785"/>
    </source>
</evidence>
<evidence type="ECO:0000313" key="2">
    <source>
        <dbReference type="EMBL" id="BAZ00055.1"/>
    </source>
</evidence>
<dbReference type="InterPro" id="IPR003593">
    <property type="entry name" value="AAA+_ATPase"/>
</dbReference>
<dbReference type="RefSeq" id="WP_096578653.1">
    <property type="nucleotide sequence ID" value="NZ_CAWNJS010000001.1"/>
</dbReference>
<name>A0A1Z4N2Z5_9CYAN</name>
<dbReference type="GO" id="GO:0016887">
    <property type="term" value="F:ATP hydrolysis activity"/>
    <property type="evidence" value="ECO:0007669"/>
    <property type="project" value="InterPro"/>
</dbReference>
<protein>
    <recommendedName>
        <fullName evidence="1">AAA+ ATPase domain-containing protein</fullName>
    </recommendedName>
</protein>
<dbReference type="InterPro" id="IPR027417">
    <property type="entry name" value="P-loop_NTPase"/>
</dbReference>
<dbReference type="Gene3D" id="3.40.50.300">
    <property type="entry name" value="P-loop containing nucleotide triphosphate hydrolases"/>
    <property type="match status" value="1"/>
</dbReference>